<evidence type="ECO:0000256" key="1">
    <source>
        <dbReference type="ARBA" id="ARBA00022614"/>
    </source>
</evidence>
<accession>U1FQL5</accession>
<dbReference type="GO" id="GO:0035591">
    <property type="term" value="F:signaling adaptor activity"/>
    <property type="evidence" value="ECO:0007669"/>
    <property type="project" value="TreeGrafter"/>
</dbReference>
<dbReference type="EMBL" id="AUZJ01000005">
    <property type="protein sequence ID" value="ERF61786.1"/>
    <property type="molecule type" value="Genomic_DNA"/>
</dbReference>
<dbReference type="InterPro" id="IPR032675">
    <property type="entry name" value="LRR_dom_sf"/>
</dbReference>
<evidence type="ECO:0008006" key="5">
    <source>
        <dbReference type="Google" id="ProtNLM"/>
    </source>
</evidence>
<dbReference type="Gene3D" id="3.80.10.10">
    <property type="entry name" value="Ribonuclease Inhibitor"/>
    <property type="match status" value="2"/>
</dbReference>
<dbReference type="PANTHER" id="PTHR47566">
    <property type="match status" value="1"/>
</dbReference>
<name>U1FQL5_TRESO</name>
<organism evidence="3 4">
    <name type="scientific">Treponema socranskii subsp. socranskii VPI DR56BR1116 = ATCC 35536</name>
    <dbReference type="NCBI Taxonomy" id="1125725"/>
    <lineage>
        <taxon>Bacteria</taxon>
        <taxon>Pseudomonadati</taxon>
        <taxon>Spirochaetota</taxon>
        <taxon>Spirochaetia</taxon>
        <taxon>Spirochaetales</taxon>
        <taxon>Treponemataceae</taxon>
        <taxon>Treponema</taxon>
    </lineage>
</organism>
<dbReference type="STRING" id="1125725.HMPREF1325_1353"/>
<gene>
    <name evidence="3" type="ORF">HMPREF1325_1353</name>
</gene>
<proteinExistence type="predicted"/>
<dbReference type="PANTHER" id="PTHR47566:SF1">
    <property type="entry name" value="PROTEIN NUD1"/>
    <property type="match status" value="1"/>
</dbReference>
<evidence type="ECO:0000313" key="4">
    <source>
        <dbReference type="Proteomes" id="UP000016412"/>
    </source>
</evidence>
<dbReference type="InterPro" id="IPR052574">
    <property type="entry name" value="CDIRP"/>
</dbReference>
<dbReference type="AlphaFoldDB" id="U1FQL5"/>
<comment type="caution">
    <text evidence="3">The sequence shown here is derived from an EMBL/GenBank/DDBJ whole genome shotgun (WGS) entry which is preliminary data.</text>
</comment>
<keyword evidence="2" id="KW-0677">Repeat</keyword>
<evidence type="ECO:0000313" key="3">
    <source>
        <dbReference type="EMBL" id="ERF61786.1"/>
    </source>
</evidence>
<sequence length="543" mass="60372">MYGFFGTEDKKMNTRNALCIAALAFILSTLSCVPPSDSSVSHITITVRGGEHVRIIKNSFTVPAGLTWAGILAYADGCVNYDDSWEFSLWRIGNETGPELNGYYQDISVDEDTTVYVQAQEAAQEIEDGISLILHSDVLADPDKPRGIKIKVITADKSPIKVEGFKWKKQLTAEEAAAEELYLYPERTKVTLRAKNITEFYVGRWNIEWQCGDYYPNHITGINVRGCPSLKKLDCSCNLLTSLDVQGLKDLEELHCQENNLTSLDVQGLSKLRVLGCTRNRIRALDVQGLRSLKQLDCNGNRIKALNVRGLPLELLYCASNGIDSLDVQGLPLKKFYCPGNDLTVLDAQGLRSLDYLACDGNELTQLNVQGCTSLQQLICRDNRLTSLNVQGLRALKYMDCKRNPLTSLNVRDLGVLKTLDCSESRLAFLNVENCAALEELHCEDNRLASLDASGLSSLKKLHCYSNFLNADAFIKIFTALPERTAADNGECELFTERPGVTEGNCRNFTSPQALKDAFVAAKDKKHWKMYKYNKNGNQDSAG</sequence>
<evidence type="ECO:0000256" key="2">
    <source>
        <dbReference type="ARBA" id="ARBA00022737"/>
    </source>
</evidence>
<dbReference type="SUPFAM" id="SSF52058">
    <property type="entry name" value="L domain-like"/>
    <property type="match status" value="1"/>
</dbReference>
<keyword evidence="1" id="KW-0433">Leucine-rich repeat</keyword>
<dbReference type="eggNOG" id="COG4886">
    <property type="taxonomic scope" value="Bacteria"/>
</dbReference>
<dbReference type="Proteomes" id="UP000016412">
    <property type="component" value="Unassembled WGS sequence"/>
</dbReference>
<protein>
    <recommendedName>
        <fullName evidence="5">Leucine rich repeat protein</fullName>
    </recommendedName>
</protein>
<reference evidence="3 4" key="1">
    <citation type="submission" date="2013-08" db="EMBL/GenBank/DDBJ databases">
        <authorList>
            <person name="Durkin A.S."/>
            <person name="Haft D.R."/>
            <person name="McCorrison J."/>
            <person name="Torralba M."/>
            <person name="Gillis M."/>
            <person name="Haft D.H."/>
            <person name="Methe B."/>
            <person name="Sutton G."/>
            <person name="Nelson K.E."/>
        </authorList>
    </citation>
    <scope>NUCLEOTIDE SEQUENCE [LARGE SCALE GENOMIC DNA]</scope>
    <source>
        <strain evidence="3 4">VPI DR56BR1116</strain>
    </source>
</reference>
<dbReference type="PATRIC" id="fig|1125725.3.peg.238"/>